<keyword evidence="1" id="KW-0175">Coiled coil</keyword>
<dbReference type="Proteomes" id="UP000729402">
    <property type="component" value="Unassembled WGS sequence"/>
</dbReference>
<organism evidence="3 4">
    <name type="scientific">Zizania palustris</name>
    <name type="common">Northern wild rice</name>
    <dbReference type="NCBI Taxonomy" id="103762"/>
    <lineage>
        <taxon>Eukaryota</taxon>
        <taxon>Viridiplantae</taxon>
        <taxon>Streptophyta</taxon>
        <taxon>Embryophyta</taxon>
        <taxon>Tracheophyta</taxon>
        <taxon>Spermatophyta</taxon>
        <taxon>Magnoliopsida</taxon>
        <taxon>Liliopsida</taxon>
        <taxon>Poales</taxon>
        <taxon>Poaceae</taxon>
        <taxon>BOP clade</taxon>
        <taxon>Oryzoideae</taxon>
        <taxon>Oryzeae</taxon>
        <taxon>Zizaniinae</taxon>
        <taxon>Zizania</taxon>
    </lineage>
</organism>
<comment type="caution">
    <text evidence="3">The sequence shown here is derived from an EMBL/GenBank/DDBJ whole genome shotgun (WGS) entry which is preliminary data.</text>
</comment>
<reference evidence="3" key="2">
    <citation type="submission" date="2021-02" db="EMBL/GenBank/DDBJ databases">
        <authorList>
            <person name="Kimball J.A."/>
            <person name="Haas M.W."/>
            <person name="Macchietto M."/>
            <person name="Kono T."/>
            <person name="Duquette J."/>
            <person name="Shao M."/>
        </authorList>
    </citation>
    <scope>NUCLEOTIDE SEQUENCE</scope>
    <source>
        <tissue evidence="3">Fresh leaf tissue</tissue>
    </source>
</reference>
<dbReference type="AlphaFoldDB" id="A0A8J5RKA8"/>
<reference evidence="3" key="1">
    <citation type="journal article" date="2021" name="bioRxiv">
        <title>Whole Genome Assembly and Annotation of Northern Wild Rice, Zizania palustris L., Supports a Whole Genome Duplication in the Zizania Genus.</title>
        <authorList>
            <person name="Haas M."/>
            <person name="Kono T."/>
            <person name="Macchietto M."/>
            <person name="Millas R."/>
            <person name="McGilp L."/>
            <person name="Shao M."/>
            <person name="Duquette J."/>
            <person name="Hirsch C.N."/>
            <person name="Kimball J."/>
        </authorList>
    </citation>
    <scope>NUCLEOTIDE SEQUENCE</scope>
    <source>
        <tissue evidence="3">Fresh leaf tissue</tissue>
    </source>
</reference>
<name>A0A8J5RKA8_ZIZPA</name>
<evidence type="ECO:0000313" key="3">
    <source>
        <dbReference type="EMBL" id="KAG8048412.1"/>
    </source>
</evidence>
<keyword evidence="4" id="KW-1185">Reference proteome</keyword>
<evidence type="ECO:0000256" key="2">
    <source>
        <dbReference type="SAM" id="MobiDB-lite"/>
    </source>
</evidence>
<sequence length="205" mass="23576">MRLGEFDWCQAVMDDIRDKMDRWKKNRYTTTPLVQGCIAFIMIYYLDNLECKDMIVDLVSIPRARFFTSAMIEKITSTNRDSHDRYLSYGKVPKREFLDALDLHDKDVNAAIIKMNEAHKEIEKAQQKIVSEIKSIFGDLVASSLNTESPRDARRKCRVERPLGASSPNVKRKSQTPWEVSPAHIDGRDDGLEIIVKDSPQLSAR</sequence>
<evidence type="ECO:0000256" key="1">
    <source>
        <dbReference type="SAM" id="Coils"/>
    </source>
</evidence>
<accession>A0A8J5RKA8</accession>
<feature type="coiled-coil region" evidence="1">
    <location>
        <begin position="108"/>
        <end position="135"/>
    </location>
</feature>
<proteinExistence type="predicted"/>
<gene>
    <name evidence="3" type="ORF">GUJ93_ZPchr0009g1990</name>
</gene>
<dbReference type="EMBL" id="JAAALK010000289">
    <property type="protein sequence ID" value="KAG8048412.1"/>
    <property type="molecule type" value="Genomic_DNA"/>
</dbReference>
<evidence type="ECO:0000313" key="4">
    <source>
        <dbReference type="Proteomes" id="UP000729402"/>
    </source>
</evidence>
<protein>
    <submittedName>
        <fullName evidence="3">Uncharacterized protein</fullName>
    </submittedName>
</protein>
<dbReference type="OrthoDB" id="694650at2759"/>
<feature type="region of interest" description="Disordered" evidence="2">
    <location>
        <begin position="160"/>
        <end position="191"/>
    </location>
</feature>